<gene>
    <name evidence="1" type="ORF">SAMN04488554_3829</name>
</gene>
<dbReference type="RefSeq" id="WP_175477219.1">
    <property type="nucleotide sequence ID" value="NZ_FNTX01000002.1"/>
</dbReference>
<protein>
    <submittedName>
        <fullName evidence="1">Carbohydrate ABC transporter substrate-binding protein, CUT1 family</fullName>
    </submittedName>
</protein>
<dbReference type="InterPro" id="IPR006059">
    <property type="entry name" value="SBP"/>
</dbReference>
<dbReference type="InterPro" id="IPR050490">
    <property type="entry name" value="Bact_solute-bd_prot1"/>
</dbReference>
<keyword evidence="2" id="KW-1185">Reference proteome</keyword>
<dbReference type="AlphaFoldDB" id="A0A1H5N1C0"/>
<organism evidence="1 2">
    <name type="scientific">Ruania alba</name>
    <dbReference type="NCBI Taxonomy" id="648782"/>
    <lineage>
        <taxon>Bacteria</taxon>
        <taxon>Bacillati</taxon>
        <taxon>Actinomycetota</taxon>
        <taxon>Actinomycetes</taxon>
        <taxon>Micrococcales</taxon>
        <taxon>Ruaniaceae</taxon>
        <taxon>Ruania</taxon>
    </lineage>
</organism>
<dbReference type="STRING" id="648782.SAMN04488554_3829"/>
<sequence length="438" mass="47157">MNDKSTLGRRSFMKAAGAAAGASTLAACVPGGGETGSGGSGGSGSGSGPLHLTYWAWVDDPTSTVVQDLAAQFNEERTSLQVDVEIMPAEAVYNRVIASINAGDPPDATAIHVNNVADIAAMGALQELDEYWDSFPEADDITPAAVLGSRLGKEDNPLYTMPWNALVTYLYYRTDWFAEAGIEPPETTDDFLAAARAITDPDAGRYGYGLRGSSHGHIHYFVWLATLGGFDAVRDEQGNPVFDRAENLQYTDWFLDLAREHQVTPPTASGDGFEQIMNNMKAGVSGMMLHHIKSAAELTQSIGAENLAAIPVPASPSGNRFTEFGPNMNAVYADGQDPEAAFEWVSFLASRESQITFSQQDGSLPIIESAWDDEHLQENPFAQVSFEAMADAYLMPFTDRPGYSRLAEQTWPQSTQPALSGGITTEEFATGLADEVRE</sequence>
<reference evidence="2" key="1">
    <citation type="submission" date="2016-10" db="EMBL/GenBank/DDBJ databases">
        <authorList>
            <person name="Varghese N."/>
            <person name="Submissions S."/>
        </authorList>
    </citation>
    <scope>NUCLEOTIDE SEQUENCE [LARGE SCALE GENOMIC DNA]</scope>
    <source>
        <strain evidence="2">DSM 21368</strain>
    </source>
</reference>
<evidence type="ECO:0000313" key="2">
    <source>
        <dbReference type="Proteomes" id="UP000199220"/>
    </source>
</evidence>
<dbReference type="PANTHER" id="PTHR43649">
    <property type="entry name" value="ARABINOSE-BINDING PROTEIN-RELATED"/>
    <property type="match status" value="1"/>
</dbReference>
<dbReference type="InterPro" id="IPR006311">
    <property type="entry name" value="TAT_signal"/>
</dbReference>
<dbReference type="PANTHER" id="PTHR43649:SF12">
    <property type="entry name" value="DIACETYLCHITOBIOSE BINDING PROTEIN DASA"/>
    <property type="match status" value="1"/>
</dbReference>
<dbReference type="PROSITE" id="PS51318">
    <property type="entry name" value="TAT"/>
    <property type="match status" value="1"/>
</dbReference>
<proteinExistence type="predicted"/>
<name>A0A1H5N1C0_9MICO</name>
<dbReference type="PROSITE" id="PS51257">
    <property type="entry name" value="PROKAR_LIPOPROTEIN"/>
    <property type="match status" value="1"/>
</dbReference>
<dbReference type="CDD" id="cd13585">
    <property type="entry name" value="PBP2_TMBP_like"/>
    <property type="match status" value="1"/>
</dbReference>
<dbReference type="EMBL" id="FNTX01000002">
    <property type="protein sequence ID" value="SEE95240.1"/>
    <property type="molecule type" value="Genomic_DNA"/>
</dbReference>
<dbReference type="Gene3D" id="3.40.190.10">
    <property type="entry name" value="Periplasmic binding protein-like II"/>
    <property type="match status" value="1"/>
</dbReference>
<dbReference type="SUPFAM" id="SSF53850">
    <property type="entry name" value="Periplasmic binding protein-like II"/>
    <property type="match status" value="1"/>
</dbReference>
<accession>A0A1H5N1C0</accession>
<evidence type="ECO:0000313" key="1">
    <source>
        <dbReference type="EMBL" id="SEE95240.1"/>
    </source>
</evidence>
<dbReference type="Proteomes" id="UP000199220">
    <property type="component" value="Unassembled WGS sequence"/>
</dbReference>
<dbReference type="Pfam" id="PF01547">
    <property type="entry name" value="SBP_bac_1"/>
    <property type="match status" value="1"/>
</dbReference>